<dbReference type="AlphaFoldDB" id="E0UHQ3"/>
<reference evidence="2" key="1">
    <citation type="journal article" date="2011" name="MBio">
        <title>Novel metabolic attributes of the genus Cyanothece, comprising a group of unicellular nitrogen-fixing Cyanobacteria.</title>
        <authorList>
            <person name="Bandyopadhyay A."/>
            <person name="Elvitigala T."/>
            <person name="Welsh E."/>
            <person name="Stockel J."/>
            <person name="Liberton M."/>
            <person name="Min H."/>
            <person name="Sherman L.A."/>
            <person name="Pakrasi H.B."/>
        </authorList>
    </citation>
    <scope>NUCLEOTIDE SEQUENCE [LARGE SCALE GENOMIC DNA]</scope>
    <source>
        <strain evidence="2">PCC 7822</strain>
    </source>
</reference>
<dbReference type="Proteomes" id="UP000008206">
    <property type="component" value="Chromosome"/>
</dbReference>
<dbReference type="STRING" id="497965.Cyan7822_1309"/>
<evidence type="ECO:0000313" key="2">
    <source>
        <dbReference type="Proteomes" id="UP000008206"/>
    </source>
</evidence>
<gene>
    <name evidence="1" type="ordered locus">Cyan7822_1309</name>
</gene>
<dbReference type="HOGENOM" id="CLU_2394806_0_0_3"/>
<organism evidence="1 2">
    <name type="scientific">Gloeothece verrucosa (strain PCC 7822)</name>
    <name type="common">Cyanothece sp. (strain PCC 7822)</name>
    <dbReference type="NCBI Taxonomy" id="497965"/>
    <lineage>
        <taxon>Bacteria</taxon>
        <taxon>Bacillati</taxon>
        <taxon>Cyanobacteriota</taxon>
        <taxon>Cyanophyceae</taxon>
        <taxon>Oscillatoriophycideae</taxon>
        <taxon>Chroococcales</taxon>
        <taxon>Aphanothecaceae</taxon>
        <taxon>Gloeothece</taxon>
        <taxon>Gloeothece verrucosa</taxon>
    </lineage>
</organism>
<dbReference type="KEGG" id="cyj:Cyan7822_1309"/>
<name>E0UHQ3_GLOV7</name>
<proteinExistence type="predicted"/>
<sequence length="93" mass="10811">MYLFKMLMNSPSETTSNFSQGQPRPRRFSDTYIPVTLGATSTTLVGLMFLMQSTFTQYQVNSEARMTKLETKIELLIEAVQQLQGHEERDWKR</sequence>
<keyword evidence="2" id="KW-1185">Reference proteome</keyword>
<protein>
    <submittedName>
        <fullName evidence="1">Uncharacterized protein</fullName>
    </submittedName>
</protein>
<dbReference type="EMBL" id="CP002198">
    <property type="protein sequence ID" value="ADN13310.1"/>
    <property type="molecule type" value="Genomic_DNA"/>
</dbReference>
<evidence type="ECO:0000313" key="1">
    <source>
        <dbReference type="EMBL" id="ADN13310.1"/>
    </source>
</evidence>
<accession>E0UHQ3</accession>